<reference evidence="1" key="2">
    <citation type="submission" date="2020-09" db="EMBL/GenBank/DDBJ databases">
        <authorList>
            <person name="Sun Q."/>
            <person name="Ohkuma M."/>
        </authorList>
    </citation>
    <scope>NUCLEOTIDE SEQUENCE</scope>
    <source>
        <strain evidence="1">JCM 3035</strain>
    </source>
</reference>
<dbReference type="AlphaFoldDB" id="A0A917QZN2"/>
<organism evidence="1 2">
    <name type="scientific">Streptomyces flaveus</name>
    <dbReference type="NCBI Taxonomy" id="66370"/>
    <lineage>
        <taxon>Bacteria</taxon>
        <taxon>Bacillati</taxon>
        <taxon>Actinomycetota</taxon>
        <taxon>Actinomycetes</taxon>
        <taxon>Kitasatosporales</taxon>
        <taxon>Streptomycetaceae</taxon>
        <taxon>Streptomyces</taxon>
        <taxon>Streptomyces aurantiacus group</taxon>
    </lineage>
</organism>
<dbReference type="RefSeq" id="WP_189323782.1">
    <property type="nucleotide sequence ID" value="NZ_BMPQ01000011.1"/>
</dbReference>
<dbReference type="Proteomes" id="UP000637788">
    <property type="component" value="Unassembled WGS sequence"/>
</dbReference>
<keyword evidence="2" id="KW-1185">Reference proteome</keyword>
<evidence type="ECO:0000313" key="1">
    <source>
        <dbReference type="EMBL" id="GGK79809.1"/>
    </source>
</evidence>
<protein>
    <submittedName>
        <fullName evidence="1">Uncharacterized protein</fullName>
    </submittedName>
</protein>
<proteinExistence type="predicted"/>
<evidence type="ECO:0000313" key="2">
    <source>
        <dbReference type="Proteomes" id="UP000637788"/>
    </source>
</evidence>
<comment type="caution">
    <text evidence="1">The sequence shown here is derived from an EMBL/GenBank/DDBJ whole genome shotgun (WGS) entry which is preliminary data.</text>
</comment>
<dbReference type="EMBL" id="BMPQ01000011">
    <property type="protein sequence ID" value="GGK79809.1"/>
    <property type="molecule type" value="Genomic_DNA"/>
</dbReference>
<sequence length="68" mass="6973">MVTARQEPNTTDVTAAVETLRKALTAAGIVLSSLGADVASPSLNLIALGRVRADVALRLADVIQRGCA</sequence>
<gene>
    <name evidence="1" type="ORF">GCM10010094_46350</name>
</gene>
<name>A0A917QZN2_9ACTN</name>
<reference evidence="1" key="1">
    <citation type="journal article" date="2014" name="Int. J. Syst. Evol. Microbiol.">
        <title>Complete genome sequence of Corynebacterium casei LMG S-19264T (=DSM 44701T), isolated from a smear-ripened cheese.</title>
        <authorList>
            <consortium name="US DOE Joint Genome Institute (JGI-PGF)"/>
            <person name="Walter F."/>
            <person name="Albersmeier A."/>
            <person name="Kalinowski J."/>
            <person name="Ruckert C."/>
        </authorList>
    </citation>
    <scope>NUCLEOTIDE SEQUENCE</scope>
    <source>
        <strain evidence="1">JCM 3035</strain>
    </source>
</reference>
<accession>A0A917QZN2</accession>